<feature type="transmembrane region" description="Helical" evidence="1">
    <location>
        <begin position="39"/>
        <end position="58"/>
    </location>
</feature>
<evidence type="ECO:0000313" key="2">
    <source>
        <dbReference type="EMBL" id="MFC4361048.1"/>
    </source>
</evidence>
<keyword evidence="1" id="KW-0472">Membrane</keyword>
<keyword evidence="3" id="KW-1185">Reference proteome</keyword>
<proteinExistence type="predicted"/>
<comment type="caution">
    <text evidence="2">The sequence shown here is derived from an EMBL/GenBank/DDBJ whole genome shotgun (WGS) entry which is preliminary data.</text>
</comment>
<name>A0ABV8UZN6_9GAMM</name>
<sequence>MVFNEEQRKTIACSMRQLDVLQPEYDACYDQYEASKTKFYWSLYICGGLIVMLIFKSYDVQSAIGTLGVAALPTIIIWLGVLFYKARNAYHQKISEQWETSKPLREIGLSYTAKSKHFNEPFLTVLETREELDINGFK</sequence>
<dbReference type="RefSeq" id="WP_290260366.1">
    <property type="nucleotide sequence ID" value="NZ_JAUFQG010000004.1"/>
</dbReference>
<reference evidence="3" key="1">
    <citation type="journal article" date="2019" name="Int. J. Syst. Evol. Microbiol.">
        <title>The Global Catalogue of Microorganisms (GCM) 10K type strain sequencing project: providing services to taxonomists for standard genome sequencing and annotation.</title>
        <authorList>
            <consortium name="The Broad Institute Genomics Platform"/>
            <consortium name="The Broad Institute Genome Sequencing Center for Infectious Disease"/>
            <person name="Wu L."/>
            <person name="Ma J."/>
        </authorList>
    </citation>
    <scope>NUCLEOTIDE SEQUENCE [LARGE SCALE GENOMIC DNA]</scope>
    <source>
        <strain evidence="3">CECT 8570</strain>
    </source>
</reference>
<organism evidence="2 3">
    <name type="scientific">Simiduia curdlanivorans</name>
    <dbReference type="NCBI Taxonomy" id="1492769"/>
    <lineage>
        <taxon>Bacteria</taxon>
        <taxon>Pseudomonadati</taxon>
        <taxon>Pseudomonadota</taxon>
        <taxon>Gammaproteobacteria</taxon>
        <taxon>Cellvibrionales</taxon>
        <taxon>Cellvibrionaceae</taxon>
        <taxon>Simiduia</taxon>
    </lineage>
</organism>
<accession>A0ABV8UZN6</accession>
<protein>
    <submittedName>
        <fullName evidence="2">Uncharacterized protein</fullName>
    </submittedName>
</protein>
<evidence type="ECO:0000313" key="3">
    <source>
        <dbReference type="Proteomes" id="UP001595840"/>
    </source>
</evidence>
<gene>
    <name evidence="2" type="ORF">ACFOX3_01980</name>
</gene>
<dbReference type="Proteomes" id="UP001595840">
    <property type="component" value="Unassembled WGS sequence"/>
</dbReference>
<dbReference type="EMBL" id="JBHSCX010000003">
    <property type="protein sequence ID" value="MFC4361048.1"/>
    <property type="molecule type" value="Genomic_DNA"/>
</dbReference>
<feature type="transmembrane region" description="Helical" evidence="1">
    <location>
        <begin position="64"/>
        <end position="84"/>
    </location>
</feature>
<keyword evidence="1" id="KW-0812">Transmembrane</keyword>
<keyword evidence="1" id="KW-1133">Transmembrane helix</keyword>
<evidence type="ECO:0000256" key="1">
    <source>
        <dbReference type="SAM" id="Phobius"/>
    </source>
</evidence>